<feature type="compositionally biased region" description="Low complexity" evidence="1">
    <location>
        <begin position="112"/>
        <end position="127"/>
    </location>
</feature>
<evidence type="ECO:0000313" key="2">
    <source>
        <dbReference type="EMBL" id="KIK60163.1"/>
    </source>
</evidence>
<accession>A0A0D0CVU6</accession>
<name>A0A0D0CVU6_9AGAR</name>
<dbReference type="HOGENOM" id="CLU_1816011_0_0_1"/>
<dbReference type="AlphaFoldDB" id="A0A0D0CVU6"/>
<protein>
    <submittedName>
        <fullName evidence="2">Uncharacterized protein</fullName>
    </submittedName>
</protein>
<dbReference type="EMBL" id="KN834776">
    <property type="protein sequence ID" value="KIK60163.1"/>
    <property type="molecule type" value="Genomic_DNA"/>
</dbReference>
<feature type="region of interest" description="Disordered" evidence="1">
    <location>
        <begin position="108"/>
        <end position="142"/>
    </location>
</feature>
<gene>
    <name evidence="2" type="ORF">GYMLUDRAFT_614051</name>
</gene>
<organism evidence="2 3">
    <name type="scientific">Collybiopsis luxurians FD-317 M1</name>
    <dbReference type="NCBI Taxonomy" id="944289"/>
    <lineage>
        <taxon>Eukaryota</taxon>
        <taxon>Fungi</taxon>
        <taxon>Dikarya</taxon>
        <taxon>Basidiomycota</taxon>
        <taxon>Agaricomycotina</taxon>
        <taxon>Agaricomycetes</taxon>
        <taxon>Agaricomycetidae</taxon>
        <taxon>Agaricales</taxon>
        <taxon>Marasmiineae</taxon>
        <taxon>Omphalotaceae</taxon>
        <taxon>Collybiopsis</taxon>
        <taxon>Collybiopsis luxurians</taxon>
    </lineage>
</organism>
<dbReference type="Proteomes" id="UP000053593">
    <property type="component" value="Unassembled WGS sequence"/>
</dbReference>
<feature type="compositionally biased region" description="Basic and acidic residues" evidence="1">
    <location>
        <begin position="131"/>
        <end position="142"/>
    </location>
</feature>
<evidence type="ECO:0000313" key="3">
    <source>
        <dbReference type="Proteomes" id="UP000053593"/>
    </source>
</evidence>
<reference evidence="2 3" key="1">
    <citation type="submission" date="2014-04" db="EMBL/GenBank/DDBJ databases">
        <title>Evolutionary Origins and Diversification of the Mycorrhizal Mutualists.</title>
        <authorList>
            <consortium name="DOE Joint Genome Institute"/>
            <consortium name="Mycorrhizal Genomics Consortium"/>
            <person name="Kohler A."/>
            <person name="Kuo A."/>
            <person name="Nagy L.G."/>
            <person name="Floudas D."/>
            <person name="Copeland A."/>
            <person name="Barry K.W."/>
            <person name="Cichocki N."/>
            <person name="Veneault-Fourrey C."/>
            <person name="LaButti K."/>
            <person name="Lindquist E.A."/>
            <person name="Lipzen A."/>
            <person name="Lundell T."/>
            <person name="Morin E."/>
            <person name="Murat C."/>
            <person name="Riley R."/>
            <person name="Ohm R."/>
            <person name="Sun H."/>
            <person name="Tunlid A."/>
            <person name="Henrissat B."/>
            <person name="Grigoriev I.V."/>
            <person name="Hibbett D.S."/>
            <person name="Martin F."/>
        </authorList>
    </citation>
    <scope>NUCLEOTIDE SEQUENCE [LARGE SCALE GENOMIC DNA]</scope>
    <source>
        <strain evidence="2 3">FD-317 M1</strain>
    </source>
</reference>
<keyword evidence="3" id="KW-1185">Reference proteome</keyword>
<evidence type="ECO:0000256" key="1">
    <source>
        <dbReference type="SAM" id="MobiDB-lite"/>
    </source>
</evidence>
<sequence length="142" mass="15760">MYVRYGGTSLVYIHNKPLHSCSVCISDTGLLNISERHKKLFGLYATHISWLACLNSPTFVPRCLPTSCKTGEARNIHALEVAMEHQLAEYITDSTFCLLPHHTTTDSHNFVSGSPSTSHPTSTLSLTQQPIDHKDSLEEYAS</sequence>
<proteinExistence type="predicted"/>